<proteinExistence type="predicted"/>
<dbReference type="GO" id="GO:0005524">
    <property type="term" value="F:ATP binding"/>
    <property type="evidence" value="ECO:0007669"/>
    <property type="project" value="InterPro"/>
</dbReference>
<dbReference type="Proteomes" id="UP000093954">
    <property type="component" value="Unassembled WGS sequence"/>
</dbReference>
<gene>
    <name evidence="2" type="ORF">CLRAG_23840</name>
</gene>
<dbReference type="SUPFAM" id="SSF52540">
    <property type="entry name" value="P-loop containing nucleoside triphosphate hydrolases"/>
    <property type="match status" value="1"/>
</dbReference>
<comment type="caution">
    <text evidence="2">The sequence shown here is derived from an EMBL/GenBank/DDBJ whole genome shotgun (WGS) entry which is preliminary data.</text>
</comment>
<dbReference type="Gene3D" id="3.40.50.300">
    <property type="entry name" value="P-loop containing nucleotide triphosphate hydrolases"/>
    <property type="match status" value="1"/>
</dbReference>
<dbReference type="InterPro" id="IPR027417">
    <property type="entry name" value="P-loop_NTPase"/>
</dbReference>
<protein>
    <recommendedName>
        <fullName evidence="1">ATPase AAA-type core domain-containing protein</fullName>
    </recommendedName>
</protein>
<dbReference type="Pfam" id="PF13304">
    <property type="entry name" value="AAA_21"/>
    <property type="match status" value="1"/>
</dbReference>
<keyword evidence="3" id="KW-1185">Reference proteome</keyword>
<evidence type="ECO:0000313" key="3">
    <source>
        <dbReference type="Proteomes" id="UP000093954"/>
    </source>
</evidence>
<dbReference type="GO" id="GO:0016887">
    <property type="term" value="F:ATP hydrolysis activity"/>
    <property type="evidence" value="ECO:0007669"/>
    <property type="project" value="InterPro"/>
</dbReference>
<dbReference type="InterPro" id="IPR051396">
    <property type="entry name" value="Bact_Antivir_Def_Nuclease"/>
</dbReference>
<dbReference type="PATRIC" id="fig|1353534.3.peg.2421"/>
<evidence type="ECO:0000313" key="2">
    <source>
        <dbReference type="EMBL" id="OBR92678.1"/>
    </source>
</evidence>
<feature type="domain" description="ATPase AAA-type core" evidence="1">
    <location>
        <begin position="45"/>
        <end position="325"/>
    </location>
</feature>
<dbReference type="PANTHER" id="PTHR43581">
    <property type="entry name" value="ATP/GTP PHOSPHATASE"/>
    <property type="match status" value="1"/>
</dbReference>
<name>A0A1A6ARL1_9CLOT</name>
<dbReference type="PANTHER" id="PTHR43581:SF4">
    <property type="entry name" value="ATP_GTP PHOSPHATASE"/>
    <property type="match status" value="1"/>
</dbReference>
<dbReference type="InterPro" id="IPR003959">
    <property type="entry name" value="ATPase_AAA_core"/>
</dbReference>
<dbReference type="RefSeq" id="WP_065078601.1">
    <property type="nucleotide sequence ID" value="NZ_LROS01000023.1"/>
</dbReference>
<dbReference type="AlphaFoldDB" id="A0A1A6ARL1"/>
<dbReference type="EMBL" id="LROS01000023">
    <property type="protein sequence ID" value="OBR92678.1"/>
    <property type="molecule type" value="Genomic_DNA"/>
</dbReference>
<reference evidence="2 3" key="1">
    <citation type="journal article" date="2012" name="Front. Microbiol.">
        <title>Draft Genome Sequence of the Virulent Strain 01-B526 of the Fish Pathogen Aeromonas salmonicida.</title>
        <authorList>
            <person name="Charette S.J."/>
            <person name="Brochu F."/>
            <person name="Boyle B."/>
            <person name="Filion G."/>
            <person name="Tanaka K.H."/>
            <person name="Derome N."/>
        </authorList>
    </citation>
    <scope>NUCLEOTIDE SEQUENCE [LARGE SCALE GENOMIC DNA]</scope>
    <source>
        <strain evidence="2 3">P11</strain>
    </source>
</reference>
<sequence>MLSKIEIENFKSFKHLTTVDFTSTNYKILKKRNVSDDGILKGGIFVGANASGKTNIILSIKLLLELLFAEKIIDIGLYKCLFSKSDNIKLHYEFQFGDNVINYNIEYDTGKKIMVETLLVNNKIMLNRIGESAKSYITDNEVFDNLDKKSLLLRSIYFNTKFNNYPVLKEWFNYLINSVFLDAFLRRGINPSNNNLDLKEYLDNNGVEDINSFFKKYNFGQLIEYSKESTGSLISINTEGNKSIFFKRDDIGEPIPFVMESLGNRNLLNMLPAFFHVIKNGGMLIIDEFSSAFHNDLEELLVRYFMEKSSNAQIFIVSHSTNLLSNTIFRPDQEYAVEFRGNDGSFINRFSDERPREAQNIEKMYTSGVFGGKPVYENE</sequence>
<accession>A0A1A6ARL1</accession>
<organism evidence="2 3">
    <name type="scientific">Clostridium ragsdalei P11</name>
    <dbReference type="NCBI Taxonomy" id="1353534"/>
    <lineage>
        <taxon>Bacteria</taxon>
        <taxon>Bacillati</taxon>
        <taxon>Bacillota</taxon>
        <taxon>Clostridia</taxon>
        <taxon>Eubacteriales</taxon>
        <taxon>Clostridiaceae</taxon>
        <taxon>Clostridium</taxon>
    </lineage>
</organism>
<evidence type="ECO:0000259" key="1">
    <source>
        <dbReference type="Pfam" id="PF13304"/>
    </source>
</evidence>